<proteinExistence type="inferred from homology"/>
<reference evidence="6 7" key="1">
    <citation type="submission" date="2016-09" db="EMBL/GenBank/DDBJ databases">
        <title>Genome sequence of Eubacterium angustum.</title>
        <authorList>
            <person name="Poehlein A."/>
            <person name="Daniel R."/>
        </authorList>
    </citation>
    <scope>NUCLEOTIDE SEQUENCE [LARGE SCALE GENOMIC DNA]</scope>
    <source>
        <strain evidence="6 7">DSM 1989</strain>
    </source>
</reference>
<dbReference type="STRING" id="39480.EUAN_23990"/>
<dbReference type="Pfam" id="PF13614">
    <property type="entry name" value="AAA_31"/>
    <property type="match status" value="1"/>
</dbReference>
<dbReference type="InterPro" id="IPR050678">
    <property type="entry name" value="DNA_Partitioning_ATPase"/>
</dbReference>
<keyword evidence="7" id="KW-1185">Reference proteome</keyword>
<dbReference type="Proteomes" id="UP000180254">
    <property type="component" value="Unassembled WGS sequence"/>
</dbReference>
<evidence type="ECO:0000256" key="1">
    <source>
        <dbReference type="ARBA" id="ARBA00006976"/>
    </source>
</evidence>
<dbReference type="CDD" id="cd02042">
    <property type="entry name" value="ParAB_family"/>
    <property type="match status" value="1"/>
</dbReference>
<gene>
    <name evidence="6" type="primary">soj_3</name>
    <name evidence="6" type="ORF">EUAN_23990</name>
</gene>
<dbReference type="OrthoDB" id="9815116at2"/>
<sequence>MSAVISIINQKGGVGKSTTAQALAAGLSLKGKSTLLIDLDPQGNTTYTRSTRGTRSTLYDALTKKSDISGAIEKSDSGDMIASSSDLSRLDIELSSTGKEYRLKEVLEPIKGQYDFIVIDTPPALGIITVNALTASDFAVIPAIAEIYSIQGVGQLYSTIKAVRDYCNPNLKIQGILLTRHNERTILNRDMREIIEDTASQLGTSIYNTFIREGIAIRESQAKKQDIFSYAPKSNPALDYLDFVDEVLERSNLYE</sequence>
<feature type="domain" description="AAA" evidence="5">
    <location>
        <begin position="3"/>
        <end position="173"/>
    </location>
</feature>
<evidence type="ECO:0000256" key="3">
    <source>
        <dbReference type="ARBA" id="ARBA00062323"/>
    </source>
</evidence>
<dbReference type="PANTHER" id="PTHR13696:SF99">
    <property type="entry name" value="COBYRINIC ACID AC-DIAMIDE SYNTHASE"/>
    <property type="match status" value="1"/>
</dbReference>
<evidence type="ECO:0000259" key="5">
    <source>
        <dbReference type="Pfam" id="PF13614"/>
    </source>
</evidence>
<comment type="caution">
    <text evidence="6">The sequence shown here is derived from an EMBL/GenBank/DDBJ whole genome shotgun (WGS) entry which is preliminary data.</text>
</comment>
<dbReference type="GO" id="GO:0016887">
    <property type="term" value="F:ATP hydrolysis activity"/>
    <property type="evidence" value="ECO:0007669"/>
    <property type="project" value="RHEA"/>
</dbReference>
<comment type="similarity">
    <text evidence="1">Belongs to the ParA family.</text>
</comment>
<dbReference type="SUPFAM" id="SSF52540">
    <property type="entry name" value="P-loop containing nucleoside triphosphate hydrolases"/>
    <property type="match status" value="1"/>
</dbReference>
<comment type="subunit">
    <text evidence="3">Dimerizes in the presence of ATP but not ADP; ATP-binding is required for double-stranded (ds)DNA-binding. Interacts with DnaA.</text>
</comment>
<evidence type="ECO:0000313" key="6">
    <source>
        <dbReference type="EMBL" id="OHW61242.1"/>
    </source>
</evidence>
<evidence type="ECO:0000256" key="2">
    <source>
        <dbReference type="ARBA" id="ARBA00049360"/>
    </source>
</evidence>
<evidence type="ECO:0000313" key="7">
    <source>
        <dbReference type="Proteomes" id="UP000180254"/>
    </source>
</evidence>
<dbReference type="EMBL" id="MKIE01000020">
    <property type="protein sequence ID" value="OHW61242.1"/>
    <property type="molecule type" value="Genomic_DNA"/>
</dbReference>
<name>A0A1S1V3Q6_9FIRM</name>
<dbReference type="PANTHER" id="PTHR13696">
    <property type="entry name" value="P-LOOP CONTAINING NUCLEOSIDE TRIPHOSPHATE HYDROLASE"/>
    <property type="match status" value="1"/>
</dbReference>
<comment type="catalytic activity">
    <reaction evidence="2">
        <text>ATP + H2O = ADP + phosphate + H(+)</text>
        <dbReference type="Rhea" id="RHEA:13065"/>
        <dbReference type="ChEBI" id="CHEBI:15377"/>
        <dbReference type="ChEBI" id="CHEBI:15378"/>
        <dbReference type="ChEBI" id="CHEBI:30616"/>
        <dbReference type="ChEBI" id="CHEBI:43474"/>
        <dbReference type="ChEBI" id="CHEBI:456216"/>
    </reaction>
</comment>
<evidence type="ECO:0000256" key="4">
    <source>
        <dbReference type="ARBA" id="ARBA00071824"/>
    </source>
</evidence>
<keyword evidence="6" id="KW-0378">Hydrolase</keyword>
<dbReference type="InterPro" id="IPR025669">
    <property type="entry name" value="AAA_dom"/>
</dbReference>
<dbReference type="RefSeq" id="WP_071064770.1">
    <property type="nucleotide sequence ID" value="NZ_MKIE01000020.1"/>
</dbReference>
<protein>
    <recommendedName>
        <fullName evidence="4">Sporulation initiation inhibitor protein Soj</fullName>
    </recommendedName>
</protein>
<dbReference type="FunFam" id="3.40.50.300:FF:000285">
    <property type="entry name" value="Sporulation initiation inhibitor Soj"/>
    <property type="match status" value="1"/>
</dbReference>
<organism evidence="6 7">
    <name type="scientific">Andreesenia angusta</name>
    <dbReference type="NCBI Taxonomy" id="39480"/>
    <lineage>
        <taxon>Bacteria</taxon>
        <taxon>Bacillati</taxon>
        <taxon>Bacillota</taxon>
        <taxon>Tissierellia</taxon>
        <taxon>Tissierellales</taxon>
        <taxon>Gottschalkiaceae</taxon>
        <taxon>Andreesenia</taxon>
    </lineage>
</organism>
<dbReference type="PIRSF" id="PIRSF009320">
    <property type="entry name" value="Nuc_binding_HP_1000"/>
    <property type="match status" value="1"/>
</dbReference>
<dbReference type="Gene3D" id="3.40.50.300">
    <property type="entry name" value="P-loop containing nucleotide triphosphate hydrolases"/>
    <property type="match status" value="1"/>
</dbReference>
<dbReference type="AlphaFoldDB" id="A0A1S1V3Q6"/>
<accession>A0A1S1V3Q6</accession>
<dbReference type="InterPro" id="IPR027417">
    <property type="entry name" value="P-loop_NTPase"/>
</dbReference>